<reference evidence="1" key="1">
    <citation type="submission" date="2022-03" db="EMBL/GenBank/DDBJ databases">
        <authorList>
            <person name="Martin H S."/>
        </authorList>
    </citation>
    <scope>NUCLEOTIDE SEQUENCE</scope>
</reference>
<keyword evidence="2" id="KW-1185">Reference proteome</keyword>
<feature type="non-terminal residue" evidence="1">
    <location>
        <position position="1"/>
    </location>
</feature>
<proteinExistence type="predicted"/>
<evidence type="ECO:0000313" key="2">
    <source>
        <dbReference type="Proteomes" id="UP000837857"/>
    </source>
</evidence>
<protein>
    <submittedName>
        <fullName evidence="1">Uncharacterized protein</fullName>
    </submittedName>
</protein>
<dbReference type="Proteomes" id="UP000837857">
    <property type="component" value="Chromosome 24"/>
</dbReference>
<evidence type="ECO:0000313" key="1">
    <source>
        <dbReference type="EMBL" id="CAH2056975.1"/>
    </source>
</evidence>
<dbReference type="EMBL" id="OW152836">
    <property type="protein sequence ID" value="CAH2056975.1"/>
    <property type="molecule type" value="Genomic_DNA"/>
</dbReference>
<organism evidence="1 2">
    <name type="scientific">Iphiclides podalirius</name>
    <name type="common">scarce swallowtail</name>
    <dbReference type="NCBI Taxonomy" id="110791"/>
    <lineage>
        <taxon>Eukaryota</taxon>
        <taxon>Metazoa</taxon>
        <taxon>Ecdysozoa</taxon>
        <taxon>Arthropoda</taxon>
        <taxon>Hexapoda</taxon>
        <taxon>Insecta</taxon>
        <taxon>Pterygota</taxon>
        <taxon>Neoptera</taxon>
        <taxon>Endopterygota</taxon>
        <taxon>Lepidoptera</taxon>
        <taxon>Glossata</taxon>
        <taxon>Ditrysia</taxon>
        <taxon>Papilionoidea</taxon>
        <taxon>Papilionidae</taxon>
        <taxon>Papilioninae</taxon>
        <taxon>Iphiclides</taxon>
    </lineage>
</organism>
<accession>A0ABN8IK13</accession>
<gene>
    <name evidence="1" type="ORF">IPOD504_LOCUS9906</name>
</gene>
<name>A0ABN8IK13_9NEOP</name>
<sequence>MLLPKIPKIREYLGKYSDKELFLHRAAEVLRNGLQPPVAVDRRLGAPAWGLAKAPRMPDGSKHRVAAVVPRRPAGRDTATRGRFACERGARAVPQNCPTPQASANELRALLTVRLALNDPLKFRQVMYSSRR</sequence>